<reference evidence="2" key="1">
    <citation type="submission" date="2025-08" db="UniProtKB">
        <authorList>
            <consortium name="Ensembl"/>
        </authorList>
    </citation>
    <scope>IDENTIFICATION</scope>
</reference>
<protein>
    <submittedName>
        <fullName evidence="2">Uncharacterized protein</fullName>
    </submittedName>
</protein>
<dbReference type="AlphaFoldDB" id="A0A8C6WHQ1"/>
<keyword evidence="3" id="KW-1185">Reference proteome</keyword>
<dbReference type="Gene3D" id="3.10.20.90">
    <property type="entry name" value="Phosphatidylinositol 3-kinase Catalytic Subunit, Chain A, domain 1"/>
    <property type="match status" value="1"/>
</dbReference>
<dbReference type="PANTHER" id="PTHR15286:SF16">
    <property type="entry name" value="RAS ASSOCIATION DOMAIN-CONTAINING PROTEIN 8"/>
    <property type="match status" value="1"/>
</dbReference>
<evidence type="ECO:0000313" key="2">
    <source>
        <dbReference type="Ensembl" id="ENSNMLP00000007768.1"/>
    </source>
</evidence>
<dbReference type="InterPro" id="IPR033593">
    <property type="entry name" value="N-RASSF"/>
</dbReference>
<sequence>TCQEVVITLAQALGQPGRYTLREKFKDFQRCMAPSEHVLETLERYGELNRDVQLSLILNGPAGSDSTSRRYQPCPPLHRQSLPPLTEQQAEDVRRPKRKSLTIMEEAWEWLENLGKGKVYRTTSKKDLCKKSEKKNPTSLEATLSFCKDSAGQNSKVKIKHDKVVRSDLDNQTSCCIRSQLKARECRSSEAKFKSQQVW</sequence>
<dbReference type="Proteomes" id="UP000694523">
    <property type="component" value="Unplaced"/>
</dbReference>
<reference evidence="2" key="2">
    <citation type="submission" date="2025-09" db="UniProtKB">
        <authorList>
            <consortium name="Ensembl"/>
        </authorList>
    </citation>
    <scope>IDENTIFICATION</scope>
</reference>
<evidence type="ECO:0000313" key="3">
    <source>
        <dbReference type="Proteomes" id="UP000694523"/>
    </source>
</evidence>
<feature type="region of interest" description="Disordered" evidence="1">
    <location>
        <begin position="59"/>
        <end position="97"/>
    </location>
</feature>
<proteinExistence type="predicted"/>
<organism evidence="2 3">
    <name type="scientific">Neogobius melanostomus</name>
    <name type="common">round goby</name>
    <dbReference type="NCBI Taxonomy" id="47308"/>
    <lineage>
        <taxon>Eukaryota</taxon>
        <taxon>Metazoa</taxon>
        <taxon>Chordata</taxon>
        <taxon>Craniata</taxon>
        <taxon>Vertebrata</taxon>
        <taxon>Euteleostomi</taxon>
        <taxon>Actinopterygii</taxon>
        <taxon>Neopterygii</taxon>
        <taxon>Teleostei</taxon>
        <taxon>Neoteleostei</taxon>
        <taxon>Acanthomorphata</taxon>
        <taxon>Gobiaria</taxon>
        <taxon>Gobiiformes</taxon>
        <taxon>Gobioidei</taxon>
        <taxon>Gobiidae</taxon>
        <taxon>Benthophilinae</taxon>
        <taxon>Neogobiini</taxon>
        <taxon>Neogobius</taxon>
    </lineage>
</organism>
<evidence type="ECO:0000256" key="1">
    <source>
        <dbReference type="SAM" id="MobiDB-lite"/>
    </source>
</evidence>
<dbReference type="SUPFAM" id="SSF54236">
    <property type="entry name" value="Ubiquitin-like"/>
    <property type="match status" value="1"/>
</dbReference>
<dbReference type="Ensembl" id="ENSNMLT00000008836.1">
    <property type="protein sequence ID" value="ENSNMLP00000007768.1"/>
    <property type="gene ID" value="ENSNMLG00000005547.1"/>
</dbReference>
<dbReference type="PANTHER" id="PTHR15286">
    <property type="entry name" value="RAS-ASSOCIATING DOMAIN CONTAINING PROTEIN"/>
    <property type="match status" value="1"/>
</dbReference>
<dbReference type="InterPro" id="IPR029071">
    <property type="entry name" value="Ubiquitin-like_domsf"/>
</dbReference>
<accession>A0A8C6WHQ1</accession>
<name>A0A8C6WHQ1_9GOBI</name>